<organism evidence="8 9">
    <name type="scientific">Candidatus Flavonifractor intestinipullorum</name>
    <dbReference type="NCBI Taxonomy" id="2838587"/>
    <lineage>
        <taxon>Bacteria</taxon>
        <taxon>Bacillati</taxon>
        <taxon>Bacillota</taxon>
        <taxon>Clostridia</taxon>
        <taxon>Eubacteriales</taxon>
        <taxon>Oscillospiraceae</taxon>
        <taxon>Flavonifractor</taxon>
    </lineage>
</organism>
<evidence type="ECO:0000256" key="3">
    <source>
        <dbReference type="ARBA" id="ARBA00023125"/>
    </source>
</evidence>
<dbReference type="InterPro" id="IPR058245">
    <property type="entry name" value="NreC/VraR/RcsB-like_REC"/>
</dbReference>
<dbReference type="AlphaFoldDB" id="A0A9D2M8I6"/>
<evidence type="ECO:0000313" key="9">
    <source>
        <dbReference type="Proteomes" id="UP000824208"/>
    </source>
</evidence>
<dbReference type="InterPro" id="IPR011006">
    <property type="entry name" value="CheY-like_superfamily"/>
</dbReference>
<reference evidence="8" key="2">
    <citation type="submission" date="2021-04" db="EMBL/GenBank/DDBJ databases">
        <authorList>
            <person name="Gilroy R."/>
        </authorList>
    </citation>
    <scope>NUCLEOTIDE SEQUENCE</scope>
    <source>
        <strain evidence="8">CHK189-11263</strain>
    </source>
</reference>
<keyword evidence="2" id="KW-0805">Transcription regulation</keyword>
<dbReference type="PANTHER" id="PTHR43214">
    <property type="entry name" value="TWO-COMPONENT RESPONSE REGULATOR"/>
    <property type="match status" value="1"/>
</dbReference>
<evidence type="ECO:0000256" key="6">
    <source>
        <dbReference type="PROSITE-ProRule" id="PRU00169"/>
    </source>
</evidence>
<dbReference type="Proteomes" id="UP000824208">
    <property type="component" value="Unassembled WGS sequence"/>
</dbReference>
<evidence type="ECO:0000256" key="1">
    <source>
        <dbReference type="ARBA" id="ARBA00018672"/>
    </source>
</evidence>
<gene>
    <name evidence="8" type="ORF">H9714_01060</name>
</gene>
<name>A0A9D2M8I6_9FIRM</name>
<keyword evidence="3" id="KW-0238">DNA-binding</keyword>
<feature type="domain" description="Response regulatory" evidence="7">
    <location>
        <begin position="6"/>
        <end position="124"/>
    </location>
</feature>
<proteinExistence type="predicted"/>
<evidence type="ECO:0000256" key="4">
    <source>
        <dbReference type="ARBA" id="ARBA00023163"/>
    </source>
</evidence>
<dbReference type="GO" id="GO:0003677">
    <property type="term" value="F:DNA binding"/>
    <property type="evidence" value="ECO:0007669"/>
    <property type="project" value="UniProtKB-KW"/>
</dbReference>
<comment type="caution">
    <text evidence="8">The sequence shown here is derived from an EMBL/GenBank/DDBJ whole genome shotgun (WGS) entry which is preliminary data.</text>
</comment>
<comment type="function">
    <text evidence="5">May play the central regulatory role in sporulation. It may be an element of the effector pathway responsible for the activation of sporulation genes in response to nutritional stress. Spo0A may act in concert with spo0H (a sigma factor) to control the expression of some genes that are critical to the sporulation process.</text>
</comment>
<dbReference type="SMART" id="SM00448">
    <property type="entry name" value="REC"/>
    <property type="match status" value="1"/>
</dbReference>
<keyword evidence="6" id="KW-0597">Phosphoprotein</keyword>
<dbReference type="SUPFAM" id="SSF52172">
    <property type="entry name" value="CheY-like"/>
    <property type="match status" value="1"/>
</dbReference>
<evidence type="ECO:0000259" key="7">
    <source>
        <dbReference type="PROSITE" id="PS50110"/>
    </source>
</evidence>
<evidence type="ECO:0000256" key="5">
    <source>
        <dbReference type="ARBA" id="ARBA00024867"/>
    </source>
</evidence>
<feature type="modified residue" description="4-aspartylphosphate" evidence="6">
    <location>
        <position position="57"/>
    </location>
</feature>
<dbReference type="PROSITE" id="PS50110">
    <property type="entry name" value="RESPONSE_REGULATORY"/>
    <property type="match status" value="1"/>
</dbReference>
<dbReference type="GO" id="GO:0000160">
    <property type="term" value="P:phosphorelay signal transduction system"/>
    <property type="evidence" value="ECO:0007669"/>
    <property type="project" value="InterPro"/>
</dbReference>
<dbReference type="Gene3D" id="3.40.50.2300">
    <property type="match status" value="1"/>
</dbReference>
<sequence length="194" mass="21666">MSQSIQVLLVEDDDDFAFLTGQLLREQSGLELIGRAASRREGVELSYALRPQLVLMDLTLSPGRMDGIDAAREIRLNTEAKVVFLSVYEDPKVVLDACRRSFASSYLFKSQFGLIPDTLRVVAQGHSPQEYMILALILGQLSSAEQSIFYRMLGREVSLSSSPKTIANQQSAVLRKLGLRNKEELLHVFAAYQL</sequence>
<reference evidence="8" key="1">
    <citation type="journal article" date="2021" name="PeerJ">
        <title>Extensive microbial diversity within the chicken gut microbiome revealed by metagenomics and culture.</title>
        <authorList>
            <person name="Gilroy R."/>
            <person name="Ravi A."/>
            <person name="Getino M."/>
            <person name="Pursley I."/>
            <person name="Horton D.L."/>
            <person name="Alikhan N.F."/>
            <person name="Baker D."/>
            <person name="Gharbi K."/>
            <person name="Hall N."/>
            <person name="Watson M."/>
            <person name="Adriaenssens E.M."/>
            <person name="Foster-Nyarko E."/>
            <person name="Jarju S."/>
            <person name="Secka A."/>
            <person name="Antonio M."/>
            <person name="Oren A."/>
            <person name="Chaudhuri R.R."/>
            <person name="La Ragione R."/>
            <person name="Hildebrand F."/>
            <person name="Pallen M.J."/>
        </authorList>
    </citation>
    <scope>NUCLEOTIDE SEQUENCE</scope>
    <source>
        <strain evidence="8">CHK189-11263</strain>
    </source>
</reference>
<dbReference type="CDD" id="cd17535">
    <property type="entry name" value="REC_NarL-like"/>
    <property type="match status" value="1"/>
</dbReference>
<dbReference type="InterPro" id="IPR039420">
    <property type="entry name" value="WalR-like"/>
</dbReference>
<accession>A0A9D2M8I6</accession>
<dbReference type="InterPro" id="IPR001789">
    <property type="entry name" value="Sig_transdc_resp-reg_receiver"/>
</dbReference>
<evidence type="ECO:0000313" key="8">
    <source>
        <dbReference type="EMBL" id="HJB56121.1"/>
    </source>
</evidence>
<dbReference type="EMBL" id="DWYC01000012">
    <property type="protein sequence ID" value="HJB56121.1"/>
    <property type="molecule type" value="Genomic_DNA"/>
</dbReference>
<dbReference type="Pfam" id="PF00072">
    <property type="entry name" value="Response_reg"/>
    <property type="match status" value="1"/>
</dbReference>
<keyword evidence="4" id="KW-0804">Transcription</keyword>
<evidence type="ECO:0000256" key="2">
    <source>
        <dbReference type="ARBA" id="ARBA00023015"/>
    </source>
</evidence>
<protein>
    <recommendedName>
        <fullName evidence="1">Stage 0 sporulation protein A homolog</fullName>
    </recommendedName>
</protein>